<proteinExistence type="predicted"/>
<keyword evidence="1" id="KW-0812">Transmembrane</keyword>
<organism evidence="2 3">
    <name type="scientific">Rhododendron simsii</name>
    <name type="common">Sims's rhododendron</name>
    <dbReference type="NCBI Taxonomy" id="118357"/>
    <lineage>
        <taxon>Eukaryota</taxon>
        <taxon>Viridiplantae</taxon>
        <taxon>Streptophyta</taxon>
        <taxon>Embryophyta</taxon>
        <taxon>Tracheophyta</taxon>
        <taxon>Spermatophyta</taxon>
        <taxon>Magnoliopsida</taxon>
        <taxon>eudicotyledons</taxon>
        <taxon>Gunneridae</taxon>
        <taxon>Pentapetalae</taxon>
        <taxon>asterids</taxon>
        <taxon>Ericales</taxon>
        <taxon>Ericaceae</taxon>
        <taxon>Ericoideae</taxon>
        <taxon>Rhodoreae</taxon>
        <taxon>Rhododendron</taxon>
    </lineage>
</organism>
<evidence type="ECO:0000256" key="1">
    <source>
        <dbReference type="SAM" id="Phobius"/>
    </source>
</evidence>
<dbReference type="OrthoDB" id="1432960at2759"/>
<reference evidence="2" key="1">
    <citation type="submission" date="2019-11" db="EMBL/GenBank/DDBJ databases">
        <authorList>
            <person name="Liu Y."/>
            <person name="Hou J."/>
            <person name="Li T.-Q."/>
            <person name="Guan C.-H."/>
            <person name="Wu X."/>
            <person name="Wu H.-Z."/>
            <person name="Ling F."/>
            <person name="Zhang R."/>
            <person name="Shi X.-G."/>
            <person name="Ren J.-P."/>
            <person name="Chen E.-F."/>
            <person name="Sun J.-M."/>
        </authorList>
    </citation>
    <scope>NUCLEOTIDE SEQUENCE</scope>
    <source>
        <strain evidence="2">Adult_tree_wgs_1</strain>
        <tissue evidence="2">Leaves</tissue>
    </source>
</reference>
<evidence type="ECO:0000313" key="3">
    <source>
        <dbReference type="Proteomes" id="UP000626092"/>
    </source>
</evidence>
<dbReference type="SUPFAM" id="SSF161084">
    <property type="entry name" value="MAPEG domain-like"/>
    <property type="match status" value="1"/>
</dbReference>
<feature type="transmembrane region" description="Helical" evidence="1">
    <location>
        <begin position="33"/>
        <end position="54"/>
    </location>
</feature>
<feature type="transmembrane region" description="Helical" evidence="1">
    <location>
        <begin position="178"/>
        <end position="198"/>
    </location>
</feature>
<accession>A0A834LGB0</accession>
<evidence type="ECO:0000313" key="2">
    <source>
        <dbReference type="EMBL" id="KAF7134591.1"/>
    </source>
</evidence>
<dbReference type="EMBL" id="WJXA01000008">
    <property type="protein sequence ID" value="KAF7134591.1"/>
    <property type="molecule type" value="Genomic_DNA"/>
</dbReference>
<keyword evidence="3" id="KW-1185">Reference proteome</keyword>
<dbReference type="InterPro" id="IPR023352">
    <property type="entry name" value="MAPEG-like_dom_sf"/>
</dbReference>
<name>A0A834LGB0_RHOSS</name>
<keyword evidence="1" id="KW-0472">Membrane</keyword>
<dbReference type="AlphaFoldDB" id="A0A834LGB0"/>
<keyword evidence="1" id="KW-1133">Transmembrane helix</keyword>
<gene>
    <name evidence="2" type="ORF">RHSIM_Rhsim08G0023200</name>
</gene>
<dbReference type="Gene3D" id="1.20.120.550">
    <property type="entry name" value="Membrane associated eicosanoid/glutathione metabolism-like domain"/>
    <property type="match status" value="1"/>
</dbReference>
<comment type="caution">
    <text evidence="2">The sequence shown here is derived from an EMBL/GenBank/DDBJ whole genome shotgun (WGS) entry which is preliminary data.</text>
</comment>
<sequence length="206" mass="24027">MLNEHSALEGPSLFLSRATLMRLLLSGTELQRFCWDLLITLLEWICGLWVAYLINNGAVRGIMYYRRALKLQAFLDMASESQLWKLEAERRFNPSLRVAYIDEAEERDNGKVQKVYYSVLVKALDNLDQCIADFDFLSLVDHLKRQALFPGDSEFQQQLHIFRRGKKMGGIEYLVLEGYGYVVLTLVLYCFFNFWMAFQVGKARKK</sequence>
<dbReference type="Proteomes" id="UP000626092">
    <property type="component" value="Unassembled WGS sequence"/>
</dbReference>
<protein>
    <submittedName>
        <fullName evidence="2">Uncharacterized protein</fullName>
    </submittedName>
</protein>